<dbReference type="Proteomes" id="UP000625711">
    <property type="component" value="Unassembled WGS sequence"/>
</dbReference>
<dbReference type="EMBL" id="JAACXV010014377">
    <property type="protein sequence ID" value="KAF7267860.1"/>
    <property type="molecule type" value="Genomic_DNA"/>
</dbReference>
<name>A0A834HSK9_RHYFE</name>
<evidence type="ECO:0000313" key="2">
    <source>
        <dbReference type="EMBL" id="KAF7267860.1"/>
    </source>
</evidence>
<dbReference type="AlphaFoldDB" id="A0A834HSK9"/>
<evidence type="ECO:0000313" key="3">
    <source>
        <dbReference type="Proteomes" id="UP000625711"/>
    </source>
</evidence>
<feature type="region of interest" description="Disordered" evidence="1">
    <location>
        <begin position="82"/>
        <end position="107"/>
    </location>
</feature>
<organism evidence="2 3">
    <name type="scientific">Rhynchophorus ferrugineus</name>
    <name type="common">Red palm weevil</name>
    <name type="synonym">Curculio ferrugineus</name>
    <dbReference type="NCBI Taxonomy" id="354439"/>
    <lineage>
        <taxon>Eukaryota</taxon>
        <taxon>Metazoa</taxon>
        <taxon>Ecdysozoa</taxon>
        <taxon>Arthropoda</taxon>
        <taxon>Hexapoda</taxon>
        <taxon>Insecta</taxon>
        <taxon>Pterygota</taxon>
        <taxon>Neoptera</taxon>
        <taxon>Endopterygota</taxon>
        <taxon>Coleoptera</taxon>
        <taxon>Polyphaga</taxon>
        <taxon>Cucujiformia</taxon>
        <taxon>Curculionidae</taxon>
        <taxon>Dryophthorinae</taxon>
        <taxon>Rhynchophorus</taxon>
    </lineage>
</organism>
<gene>
    <name evidence="2" type="ORF">GWI33_018942</name>
</gene>
<sequence length="107" mass="12305">MLCKLTAWRDFVVQCRSWIALWTIVLLYRRTKKEAKQNSIVLKISRRGSREDQQGHTKRKKNSNYLCSSLRRPVVFIGIERRGWGGGGSDGRTAAPLAQEPERDDSD</sequence>
<proteinExistence type="predicted"/>
<keyword evidence="3" id="KW-1185">Reference proteome</keyword>
<reference evidence="2" key="1">
    <citation type="submission" date="2020-08" db="EMBL/GenBank/DDBJ databases">
        <title>Genome sequencing and assembly of the red palm weevil Rhynchophorus ferrugineus.</title>
        <authorList>
            <person name="Dias G.B."/>
            <person name="Bergman C.M."/>
            <person name="Manee M."/>
        </authorList>
    </citation>
    <scope>NUCLEOTIDE SEQUENCE</scope>
    <source>
        <strain evidence="2">AA-2017</strain>
        <tissue evidence="2">Whole larva</tissue>
    </source>
</reference>
<accession>A0A834HSK9</accession>
<protein>
    <submittedName>
        <fullName evidence="2">Uncharacterized protein</fullName>
    </submittedName>
</protein>
<evidence type="ECO:0000256" key="1">
    <source>
        <dbReference type="SAM" id="MobiDB-lite"/>
    </source>
</evidence>
<comment type="caution">
    <text evidence="2">The sequence shown here is derived from an EMBL/GenBank/DDBJ whole genome shotgun (WGS) entry which is preliminary data.</text>
</comment>